<keyword evidence="9" id="KW-1185">Reference proteome</keyword>
<dbReference type="InterPro" id="IPR001320">
    <property type="entry name" value="Iontro_rcpt_C"/>
</dbReference>
<dbReference type="Proteomes" id="UP000674938">
    <property type="component" value="Unassembled WGS sequence"/>
</dbReference>
<feature type="domain" description="Ionotropic glutamate receptor C-terminal" evidence="7">
    <location>
        <begin position="41"/>
        <end position="268"/>
    </location>
</feature>
<organism evidence="8 9">
    <name type="scientific">Vagococcus allomyrinae</name>
    <dbReference type="NCBI Taxonomy" id="2794353"/>
    <lineage>
        <taxon>Bacteria</taxon>
        <taxon>Bacillati</taxon>
        <taxon>Bacillota</taxon>
        <taxon>Bacilli</taxon>
        <taxon>Lactobacillales</taxon>
        <taxon>Enterococcaceae</taxon>
        <taxon>Vagococcus</taxon>
    </lineage>
</organism>
<dbReference type="SUPFAM" id="SSF53850">
    <property type="entry name" value="Periplasmic binding protein-like II"/>
    <property type="match status" value="1"/>
</dbReference>
<dbReference type="SMART" id="SM00079">
    <property type="entry name" value="PBPe"/>
    <property type="match status" value="1"/>
</dbReference>
<evidence type="ECO:0000256" key="3">
    <source>
        <dbReference type="ARBA" id="ARBA00022729"/>
    </source>
</evidence>
<comment type="similarity">
    <text evidence="2 4">Belongs to the bacterial solute-binding protein 3 family.</text>
</comment>
<evidence type="ECO:0000259" key="6">
    <source>
        <dbReference type="SMART" id="SM00062"/>
    </source>
</evidence>
<dbReference type="PANTHER" id="PTHR35936:SF34">
    <property type="entry name" value="ABC TRANSPORTER EXTRACELLULAR-BINDING PROTEIN YCKB-RELATED"/>
    <property type="match status" value="1"/>
</dbReference>
<dbReference type="InterPro" id="IPR001638">
    <property type="entry name" value="Solute-binding_3/MltF_N"/>
</dbReference>
<evidence type="ECO:0000256" key="4">
    <source>
        <dbReference type="RuleBase" id="RU003744"/>
    </source>
</evidence>
<dbReference type="EMBL" id="JAEEGA010000006">
    <property type="protein sequence ID" value="MBP1041377.1"/>
    <property type="molecule type" value="Genomic_DNA"/>
</dbReference>
<dbReference type="PROSITE" id="PS51257">
    <property type="entry name" value="PROKAR_LIPOPROTEIN"/>
    <property type="match status" value="1"/>
</dbReference>
<dbReference type="GO" id="GO:0030313">
    <property type="term" value="C:cell envelope"/>
    <property type="evidence" value="ECO:0007669"/>
    <property type="project" value="UniProtKB-SubCell"/>
</dbReference>
<feature type="domain" description="Solute-binding protein family 3/N-terminal" evidence="6">
    <location>
        <begin position="41"/>
        <end position="269"/>
    </location>
</feature>
<dbReference type="PROSITE" id="PS01039">
    <property type="entry name" value="SBP_BACTERIAL_3"/>
    <property type="match status" value="1"/>
</dbReference>
<dbReference type="Pfam" id="PF00497">
    <property type="entry name" value="SBP_bac_3"/>
    <property type="match status" value="1"/>
</dbReference>
<evidence type="ECO:0000256" key="2">
    <source>
        <dbReference type="ARBA" id="ARBA00010333"/>
    </source>
</evidence>
<dbReference type="RefSeq" id="WP_209527274.1">
    <property type="nucleotide sequence ID" value="NZ_JAEEGA010000006.1"/>
</dbReference>
<name>A0A940P4P6_9ENTE</name>
<reference evidence="8" key="1">
    <citation type="submission" date="2020-12" db="EMBL/GenBank/DDBJ databases">
        <title>Vagococcus allomyrinae sp. nov. and Enterococcus lavae sp. nov., isolated from the larvae of Allomyrina dichotoma.</title>
        <authorList>
            <person name="Lee S.D."/>
        </authorList>
    </citation>
    <scope>NUCLEOTIDE SEQUENCE</scope>
    <source>
        <strain evidence="8">BWB3-3</strain>
    </source>
</reference>
<comment type="caution">
    <text evidence="8">The sequence shown here is derived from an EMBL/GenBank/DDBJ whole genome shotgun (WGS) entry which is preliminary data.</text>
</comment>
<feature type="signal peptide" evidence="5">
    <location>
        <begin position="1"/>
        <end position="18"/>
    </location>
</feature>
<evidence type="ECO:0000256" key="1">
    <source>
        <dbReference type="ARBA" id="ARBA00004196"/>
    </source>
</evidence>
<dbReference type="SMART" id="SM00062">
    <property type="entry name" value="PBPb"/>
    <property type="match status" value="1"/>
</dbReference>
<comment type="subcellular location">
    <subcellularLocation>
        <location evidence="1">Cell envelope</location>
    </subcellularLocation>
</comment>
<protein>
    <submittedName>
        <fullName evidence="8">Amino acid ABC transporter substrate-binding protein</fullName>
    </submittedName>
</protein>
<evidence type="ECO:0000313" key="8">
    <source>
        <dbReference type="EMBL" id="MBP1041377.1"/>
    </source>
</evidence>
<dbReference type="AlphaFoldDB" id="A0A940P4P6"/>
<dbReference type="Gene3D" id="3.40.190.10">
    <property type="entry name" value="Periplasmic binding protein-like II"/>
    <property type="match status" value="2"/>
</dbReference>
<evidence type="ECO:0000256" key="5">
    <source>
        <dbReference type="SAM" id="SignalP"/>
    </source>
</evidence>
<dbReference type="PANTHER" id="PTHR35936">
    <property type="entry name" value="MEMBRANE-BOUND LYTIC MUREIN TRANSGLYCOSYLASE F"/>
    <property type="match status" value="1"/>
</dbReference>
<gene>
    <name evidence="8" type="ORF">I6N95_10205</name>
</gene>
<feature type="chain" id="PRO_5039085872" evidence="5">
    <location>
        <begin position="19"/>
        <end position="274"/>
    </location>
</feature>
<sequence length="274" mass="30752">MKKLLTMMMAGATLVGLAACTDKEAAKDKVTDWDKIEQKGEIVIGVDDTFVPMGFRDEKDELVGFDIDLANAVADELGIKAKIQPIDWSMKETELKNGTIDLIWNGYTVTAERKEKVAFTKPYLKNEQVIVTLKKNNITEYADMKGKVIGAQEGSSGEANLIEEPELMLDFVKDNEAVLYPTFMETFLDLNNGRLDGFIIDSVFAEYYISKEDDPDKYVILPSEFGEEDYAVGARKEDQKTVAKINQAIKSLADQGKTQEISMKWFNEDKVLAQ</sequence>
<keyword evidence="3 5" id="KW-0732">Signal</keyword>
<accession>A0A940P4P6</accession>
<dbReference type="InterPro" id="IPR018313">
    <property type="entry name" value="SBP_3_CS"/>
</dbReference>
<dbReference type="CDD" id="cd00996">
    <property type="entry name" value="PBP2_AatB_like"/>
    <property type="match status" value="1"/>
</dbReference>
<evidence type="ECO:0000313" key="9">
    <source>
        <dbReference type="Proteomes" id="UP000674938"/>
    </source>
</evidence>
<proteinExistence type="inferred from homology"/>
<dbReference type="GO" id="GO:0015276">
    <property type="term" value="F:ligand-gated monoatomic ion channel activity"/>
    <property type="evidence" value="ECO:0007669"/>
    <property type="project" value="InterPro"/>
</dbReference>
<evidence type="ECO:0000259" key="7">
    <source>
        <dbReference type="SMART" id="SM00079"/>
    </source>
</evidence>
<dbReference type="GO" id="GO:0016020">
    <property type="term" value="C:membrane"/>
    <property type="evidence" value="ECO:0007669"/>
    <property type="project" value="InterPro"/>
</dbReference>